<dbReference type="PROSITE" id="PS50302">
    <property type="entry name" value="PUM"/>
    <property type="match status" value="1"/>
</dbReference>
<evidence type="ECO:0000259" key="3">
    <source>
        <dbReference type="PROSITE" id="PS50303"/>
    </source>
</evidence>
<evidence type="ECO:0000256" key="2">
    <source>
        <dbReference type="PROSITE-ProRule" id="PRU00317"/>
    </source>
</evidence>
<dbReference type="InterPro" id="IPR016024">
    <property type="entry name" value="ARM-type_fold"/>
</dbReference>
<dbReference type="SUPFAM" id="SSF48371">
    <property type="entry name" value="ARM repeat"/>
    <property type="match status" value="1"/>
</dbReference>
<keyword evidence="1" id="KW-0677">Repeat</keyword>
<comment type="caution">
    <text evidence="4">The sequence shown here is derived from an EMBL/GenBank/DDBJ whole genome shotgun (WGS) entry which is preliminary data.</text>
</comment>
<feature type="repeat" description="Pumilio" evidence="2">
    <location>
        <begin position="56"/>
        <end position="91"/>
    </location>
</feature>
<sequence>ASMPWIHAVESAFGTQLSSLCTGDLNSRLALEWPGFFDIDRLEDMGKEQVPVLLQSLHGQVLAMALDPRGCRLVQRALELAGDHEQVFLARELRGHVREALESPHANH</sequence>
<organism evidence="4 5">
    <name type="scientific">Polarella glacialis</name>
    <name type="common">Dinoflagellate</name>
    <dbReference type="NCBI Taxonomy" id="89957"/>
    <lineage>
        <taxon>Eukaryota</taxon>
        <taxon>Sar</taxon>
        <taxon>Alveolata</taxon>
        <taxon>Dinophyceae</taxon>
        <taxon>Suessiales</taxon>
        <taxon>Suessiaceae</taxon>
        <taxon>Polarella</taxon>
    </lineage>
</organism>
<gene>
    <name evidence="4" type="ORF">PGLA1383_LOCUS2198</name>
</gene>
<name>A0A813DBG5_POLGL</name>
<feature type="non-terminal residue" evidence="4">
    <location>
        <position position="1"/>
    </location>
</feature>
<keyword evidence="5" id="KW-1185">Reference proteome</keyword>
<dbReference type="EMBL" id="CAJNNV010000646">
    <property type="protein sequence ID" value="CAE8583209.1"/>
    <property type="molecule type" value="Genomic_DNA"/>
</dbReference>
<evidence type="ECO:0000313" key="5">
    <source>
        <dbReference type="Proteomes" id="UP000654075"/>
    </source>
</evidence>
<accession>A0A813DBG5</accession>
<dbReference type="Pfam" id="PF00806">
    <property type="entry name" value="PUF"/>
    <property type="match status" value="1"/>
</dbReference>
<dbReference type="InterPro" id="IPR011989">
    <property type="entry name" value="ARM-like"/>
</dbReference>
<protein>
    <recommendedName>
        <fullName evidence="3">PUM-HD domain-containing protein</fullName>
    </recommendedName>
</protein>
<dbReference type="Proteomes" id="UP000654075">
    <property type="component" value="Unassembled WGS sequence"/>
</dbReference>
<evidence type="ECO:0000313" key="4">
    <source>
        <dbReference type="EMBL" id="CAE8583209.1"/>
    </source>
</evidence>
<evidence type="ECO:0000256" key="1">
    <source>
        <dbReference type="ARBA" id="ARBA00022737"/>
    </source>
</evidence>
<dbReference type="InterPro" id="IPR001313">
    <property type="entry name" value="Pumilio_RNA-bd_rpt"/>
</dbReference>
<dbReference type="Gene3D" id="1.25.10.10">
    <property type="entry name" value="Leucine-rich Repeat Variant"/>
    <property type="match status" value="1"/>
</dbReference>
<dbReference type="AlphaFoldDB" id="A0A813DBG5"/>
<reference evidence="4" key="1">
    <citation type="submission" date="2021-02" db="EMBL/GenBank/DDBJ databases">
        <authorList>
            <person name="Dougan E. K."/>
            <person name="Rhodes N."/>
            <person name="Thang M."/>
            <person name="Chan C."/>
        </authorList>
    </citation>
    <scope>NUCLEOTIDE SEQUENCE</scope>
</reference>
<dbReference type="PROSITE" id="PS50303">
    <property type="entry name" value="PUM_HD"/>
    <property type="match status" value="1"/>
</dbReference>
<feature type="domain" description="PUM-HD" evidence="3">
    <location>
        <begin position="1"/>
        <end position="108"/>
    </location>
</feature>
<dbReference type="InterPro" id="IPR033133">
    <property type="entry name" value="PUM-HD"/>
</dbReference>
<feature type="non-terminal residue" evidence="4">
    <location>
        <position position="108"/>
    </location>
</feature>
<proteinExistence type="predicted"/>
<dbReference type="GO" id="GO:0003723">
    <property type="term" value="F:RNA binding"/>
    <property type="evidence" value="ECO:0007669"/>
    <property type="project" value="InterPro"/>
</dbReference>